<dbReference type="OrthoDB" id="1865546at2759"/>
<dbReference type="KEGG" id="gmx:102667475"/>
<feature type="domain" description="At2g35280-like TPR" evidence="1">
    <location>
        <begin position="78"/>
        <end position="185"/>
    </location>
</feature>
<sequence length="211" mass="24123">MGDLRVKKKKGSNKKKHGSVSVTAIKFLPKELQVEIFAKVATRSVFDHCMIKLCCKEFLRAAEDNYVYRHASMENFALVPLPWFKGNNKEFPFLKRCRESGNSEILYREGMVQYFTSSMMELGLKNLKEAALEGHHDAKYVYCMLLMCGEDELGERKQGFDLFCSLKASSTSLIRCRKRVKSFVQNIWVNNNPAIKDHKSSSFCCSGTCDS</sequence>
<gene>
    <name evidence="3" type="primary">LOC102667475</name>
    <name evidence="2" type="ORF">GLYMA_17G026300</name>
</gene>
<evidence type="ECO:0000313" key="3">
    <source>
        <dbReference type="EnsemblPlants" id="KRH02251"/>
    </source>
</evidence>
<dbReference type="InterPro" id="IPR057136">
    <property type="entry name" value="At2g35280_TPR_dom"/>
</dbReference>
<dbReference type="STRING" id="3847.A0A0R0FHS7"/>
<accession>A0A0R0FHS7</accession>
<dbReference type="EMBL" id="CM000850">
    <property type="protein sequence ID" value="KRH02251.1"/>
    <property type="molecule type" value="Genomic_DNA"/>
</dbReference>
<dbReference type="GeneID" id="102667475"/>
<dbReference type="PANTHER" id="PTHR33784:SF47">
    <property type="entry name" value="F-BOX PLANT-LIKE PROTEIN"/>
    <property type="match status" value="1"/>
</dbReference>
<dbReference type="InterPro" id="IPR040338">
    <property type="entry name" value="At1g67623-like"/>
</dbReference>
<dbReference type="InterPro" id="IPR036047">
    <property type="entry name" value="F-box-like_dom_sf"/>
</dbReference>
<dbReference type="PaxDb" id="3847-GLYMA17G02920.2"/>
<dbReference type="PANTHER" id="PTHR33784">
    <property type="entry name" value="OS05G0482100 PROTEIN"/>
    <property type="match status" value="1"/>
</dbReference>
<proteinExistence type="predicted"/>
<dbReference type="Proteomes" id="UP000008827">
    <property type="component" value="Chromosome 17"/>
</dbReference>
<protein>
    <recommendedName>
        <fullName evidence="1">At2g35280-like TPR domain-containing protein</fullName>
    </recommendedName>
</protein>
<keyword evidence="4" id="KW-1185">Reference proteome</keyword>
<evidence type="ECO:0000313" key="2">
    <source>
        <dbReference type="EMBL" id="KRH02251.1"/>
    </source>
</evidence>
<reference evidence="3" key="2">
    <citation type="submission" date="2018-02" db="UniProtKB">
        <authorList>
            <consortium name="EnsemblPlants"/>
        </authorList>
    </citation>
    <scope>IDENTIFICATION</scope>
    <source>
        <strain evidence="3">Williams 82</strain>
    </source>
</reference>
<dbReference type="SUPFAM" id="SSF81383">
    <property type="entry name" value="F-box domain"/>
    <property type="match status" value="1"/>
</dbReference>
<dbReference type="SMR" id="A0A0R0FHS7"/>
<name>A0A0R0FHS7_SOYBN</name>
<reference evidence="2" key="3">
    <citation type="submission" date="2018-07" db="EMBL/GenBank/DDBJ databases">
        <title>WGS assembly of Glycine max.</title>
        <authorList>
            <person name="Schmutz J."/>
            <person name="Cannon S."/>
            <person name="Schlueter J."/>
            <person name="Ma J."/>
            <person name="Mitros T."/>
            <person name="Nelson W."/>
            <person name="Hyten D."/>
            <person name="Song Q."/>
            <person name="Thelen J."/>
            <person name="Cheng J."/>
            <person name="Xu D."/>
            <person name="Hellsten U."/>
            <person name="May G."/>
            <person name="Yu Y."/>
            <person name="Sakurai T."/>
            <person name="Umezawa T."/>
            <person name="Bhattacharyya M."/>
            <person name="Sandhu D."/>
            <person name="Valliyodan B."/>
            <person name="Lindquist E."/>
            <person name="Peto M."/>
            <person name="Grant D."/>
            <person name="Shu S."/>
            <person name="Goodstein D."/>
            <person name="Barry K."/>
            <person name="Futrell-Griggs M."/>
            <person name="Abernathy B."/>
            <person name="Du J."/>
            <person name="Tian Z."/>
            <person name="Zhu L."/>
            <person name="Gill N."/>
            <person name="Joshi T."/>
            <person name="Libault M."/>
            <person name="Sethuraman A."/>
            <person name="Zhang X."/>
            <person name="Shinozaki K."/>
            <person name="Nguyen H."/>
            <person name="Wing R."/>
            <person name="Cregan P."/>
            <person name="Specht J."/>
            <person name="Grimwood J."/>
            <person name="Rokhsar D."/>
            <person name="Stacey G."/>
            <person name="Shoemaker R."/>
            <person name="Jackson S."/>
        </authorList>
    </citation>
    <scope>NUCLEOTIDE SEQUENCE</scope>
    <source>
        <tissue evidence="2">Callus</tissue>
    </source>
</reference>
<dbReference type="RefSeq" id="XP_006600354.1">
    <property type="nucleotide sequence ID" value="XM_006600291.4"/>
</dbReference>
<dbReference type="Pfam" id="PF23310">
    <property type="entry name" value="TPR_27"/>
    <property type="match status" value="1"/>
</dbReference>
<reference evidence="2 3" key="1">
    <citation type="journal article" date="2010" name="Nature">
        <title>Genome sequence of the palaeopolyploid soybean.</title>
        <authorList>
            <person name="Schmutz J."/>
            <person name="Cannon S.B."/>
            <person name="Schlueter J."/>
            <person name="Ma J."/>
            <person name="Mitros T."/>
            <person name="Nelson W."/>
            <person name="Hyten D.L."/>
            <person name="Song Q."/>
            <person name="Thelen J.J."/>
            <person name="Cheng J."/>
            <person name="Xu D."/>
            <person name="Hellsten U."/>
            <person name="May G.D."/>
            <person name="Yu Y."/>
            <person name="Sakurai T."/>
            <person name="Umezawa T."/>
            <person name="Bhattacharyya M.K."/>
            <person name="Sandhu D."/>
            <person name="Valliyodan B."/>
            <person name="Lindquist E."/>
            <person name="Peto M."/>
            <person name="Grant D."/>
            <person name="Shu S."/>
            <person name="Goodstein D."/>
            <person name="Barry K."/>
            <person name="Futrell-Griggs M."/>
            <person name="Abernathy B."/>
            <person name="Du J."/>
            <person name="Tian Z."/>
            <person name="Zhu L."/>
            <person name="Gill N."/>
            <person name="Joshi T."/>
            <person name="Libault M."/>
            <person name="Sethuraman A."/>
            <person name="Zhang X.-C."/>
            <person name="Shinozaki K."/>
            <person name="Nguyen H.T."/>
            <person name="Wing R.A."/>
            <person name="Cregan P."/>
            <person name="Specht J."/>
            <person name="Grimwood J."/>
            <person name="Rokhsar D."/>
            <person name="Stacey G."/>
            <person name="Shoemaker R.C."/>
            <person name="Jackson S.A."/>
        </authorList>
    </citation>
    <scope>NUCLEOTIDE SEQUENCE [LARGE SCALE GENOMIC DNA]</scope>
    <source>
        <strain evidence="3">cv. Williams 82</strain>
        <tissue evidence="2">Callus</tissue>
    </source>
</reference>
<evidence type="ECO:0000259" key="1">
    <source>
        <dbReference type="Pfam" id="PF23310"/>
    </source>
</evidence>
<dbReference type="OMA" id="ICNHRGK"/>
<evidence type="ECO:0000313" key="4">
    <source>
        <dbReference type="Proteomes" id="UP000008827"/>
    </source>
</evidence>
<dbReference type="AlphaFoldDB" id="A0A0R0FHS7"/>
<dbReference type="Gramene" id="KRH02251">
    <property type="protein sequence ID" value="KRH02251"/>
    <property type="gene ID" value="GLYMA_17G026300"/>
</dbReference>
<organism evidence="2">
    <name type="scientific">Glycine max</name>
    <name type="common">Soybean</name>
    <name type="synonym">Glycine hispida</name>
    <dbReference type="NCBI Taxonomy" id="3847"/>
    <lineage>
        <taxon>Eukaryota</taxon>
        <taxon>Viridiplantae</taxon>
        <taxon>Streptophyta</taxon>
        <taxon>Embryophyta</taxon>
        <taxon>Tracheophyta</taxon>
        <taxon>Spermatophyta</taxon>
        <taxon>Magnoliopsida</taxon>
        <taxon>eudicotyledons</taxon>
        <taxon>Gunneridae</taxon>
        <taxon>Pentapetalae</taxon>
        <taxon>rosids</taxon>
        <taxon>fabids</taxon>
        <taxon>Fabales</taxon>
        <taxon>Fabaceae</taxon>
        <taxon>Papilionoideae</taxon>
        <taxon>50 kb inversion clade</taxon>
        <taxon>NPAAA clade</taxon>
        <taxon>indigoferoid/millettioid clade</taxon>
        <taxon>Phaseoleae</taxon>
        <taxon>Glycine</taxon>
        <taxon>Glycine subgen. Soja</taxon>
    </lineage>
</organism>
<dbReference type="EnsemblPlants" id="KRH02251">
    <property type="protein sequence ID" value="KRH02251"/>
    <property type="gene ID" value="GLYMA_17G026300"/>
</dbReference>